<dbReference type="EMBL" id="LR824010">
    <property type="protein sequence ID" value="CAH0625370.1"/>
    <property type="molecule type" value="Genomic_DNA"/>
</dbReference>
<organism evidence="2 3">
    <name type="scientific">Chrysodeixis includens</name>
    <name type="common">Soybean looper</name>
    <name type="synonym">Pseudoplusia includens</name>
    <dbReference type="NCBI Taxonomy" id="689277"/>
    <lineage>
        <taxon>Eukaryota</taxon>
        <taxon>Metazoa</taxon>
        <taxon>Ecdysozoa</taxon>
        <taxon>Arthropoda</taxon>
        <taxon>Hexapoda</taxon>
        <taxon>Insecta</taxon>
        <taxon>Pterygota</taxon>
        <taxon>Neoptera</taxon>
        <taxon>Endopterygota</taxon>
        <taxon>Lepidoptera</taxon>
        <taxon>Glossata</taxon>
        <taxon>Ditrysia</taxon>
        <taxon>Noctuoidea</taxon>
        <taxon>Noctuidae</taxon>
        <taxon>Plusiinae</taxon>
        <taxon>Chrysodeixis</taxon>
    </lineage>
</organism>
<evidence type="ECO:0000256" key="1">
    <source>
        <dbReference type="SAM" id="SignalP"/>
    </source>
</evidence>
<sequence>MELFHVIFHVLVIFGSLIRFSEAGLITPLGGMSSISFRPVITTGYLQNSPILRQPAPGLTYINPVSPAPVNGGNQWFFLNRPVQNGVLTQNPWYLGTTPIPIFNIPTDVPKTDTTPDYDKILAERFPGAFKLLDELKNLNKIKEEEKGLISHVTAGVSDAHDKSIFSLGKEEQRVTGTGASTHNGRWLLKKLTKKKFFQQAQPVRPENEKPKTKDVVYYVDT</sequence>
<gene>
    <name evidence="2" type="ORF">CINC_LOCUS11985</name>
</gene>
<name>A0A9P0C0G2_CHRIL</name>
<dbReference type="Proteomes" id="UP001154114">
    <property type="component" value="Chromosome 7"/>
</dbReference>
<dbReference type="OrthoDB" id="7301963at2759"/>
<evidence type="ECO:0000313" key="2">
    <source>
        <dbReference type="EMBL" id="CAH0625370.1"/>
    </source>
</evidence>
<proteinExistence type="predicted"/>
<evidence type="ECO:0000313" key="3">
    <source>
        <dbReference type="Proteomes" id="UP001154114"/>
    </source>
</evidence>
<feature type="signal peptide" evidence="1">
    <location>
        <begin position="1"/>
        <end position="23"/>
    </location>
</feature>
<accession>A0A9P0C0G2</accession>
<keyword evidence="3" id="KW-1185">Reference proteome</keyword>
<dbReference type="AlphaFoldDB" id="A0A9P0C0G2"/>
<reference evidence="2" key="1">
    <citation type="submission" date="2021-12" db="EMBL/GenBank/DDBJ databases">
        <authorList>
            <person name="King R."/>
        </authorList>
    </citation>
    <scope>NUCLEOTIDE SEQUENCE</scope>
</reference>
<protein>
    <submittedName>
        <fullName evidence="2">Uncharacterized protein</fullName>
    </submittedName>
</protein>
<feature type="chain" id="PRO_5040144412" evidence="1">
    <location>
        <begin position="24"/>
        <end position="222"/>
    </location>
</feature>
<keyword evidence="1" id="KW-0732">Signal</keyword>